<dbReference type="EMBL" id="JAVHJL010000003">
    <property type="protein sequence ID" value="KAK6507279.1"/>
    <property type="molecule type" value="Genomic_DNA"/>
</dbReference>
<name>A0AAV9WGL8_9PEZI</name>
<dbReference type="EC" id="2.1.1.-" evidence="5"/>
<dbReference type="Pfam" id="PF10294">
    <property type="entry name" value="Methyltransf_16"/>
    <property type="match status" value="1"/>
</dbReference>
<evidence type="ECO:0000256" key="2">
    <source>
        <dbReference type="ARBA" id="ARBA00022603"/>
    </source>
</evidence>
<feature type="binding site" evidence="5">
    <location>
        <position position="69"/>
    </location>
    <ligand>
        <name>S-adenosyl-L-methionine</name>
        <dbReference type="ChEBI" id="CHEBI:59789"/>
    </ligand>
</feature>
<keyword evidence="3 5" id="KW-0808">Transferase</keyword>
<comment type="function">
    <text evidence="5">S-adenosyl-L-methionine-dependent protein methyltransferase that trimethylates the N-terminal glycine 'Gly-2' of elongation factor 1-alpha, before also catalyzing the mono- and dimethylation of 'Lys-3'.</text>
</comment>
<dbReference type="PANTHER" id="PTHR14614">
    <property type="entry name" value="HEPATOCELLULAR CARCINOMA-ASSOCIATED ANTIGEN"/>
    <property type="match status" value="1"/>
</dbReference>
<evidence type="ECO:0000313" key="7">
    <source>
        <dbReference type="EMBL" id="KAK6507279.1"/>
    </source>
</evidence>
<keyword evidence="8" id="KW-1185">Reference proteome</keyword>
<dbReference type="InterPro" id="IPR019410">
    <property type="entry name" value="Methyltransf_16"/>
</dbReference>
<accession>A0AAV9WGL8</accession>
<comment type="caution">
    <text evidence="7">The sequence shown here is derived from an EMBL/GenBank/DDBJ whole genome shotgun (WGS) entry which is preliminary data.</text>
</comment>
<evidence type="ECO:0000313" key="8">
    <source>
        <dbReference type="Proteomes" id="UP001370758"/>
    </source>
</evidence>
<dbReference type="PROSITE" id="PS51560">
    <property type="entry name" value="SAM_MT_NNT1"/>
    <property type="match status" value="1"/>
</dbReference>
<comment type="subcellular location">
    <subcellularLocation>
        <location evidence="5">Cytoplasm</location>
    </subcellularLocation>
</comment>
<dbReference type="Gene3D" id="3.40.50.150">
    <property type="entry name" value="Vaccinia Virus protein VP39"/>
    <property type="match status" value="1"/>
</dbReference>
<dbReference type="SUPFAM" id="SSF53335">
    <property type="entry name" value="S-adenosyl-L-methionine-dependent methyltransferases"/>
    <property type="match status" value="1"/>
</dbReference>
<feature type="binding site" evidence="5">
    <location>
        <begin position="96"/>
        <end position="98"/>
    </location>
    <ligand>
        <name>S-adenosyl-L-methionine</name>
        <dbReference type="ChEBI" id="CHEBI:59789"/>
    </ligand>
</feature>
<dbReference type="PANTHER" id="PTHR14614:SF10">
    <property type="entry name" value="PROTEIN N-TERMINAL AND LYSINE N-METHYLTRANSFERASE EFM7"/>
    <property type="match status" value="1"/>
</dbReference>
<evidence type="ECO:0000256" key="1">
    <source>
        <dbReference type="ARBA" id="ARBA00022490"/>
    </source>
</evidence>
<feature type="binding site" evidence="5">
    <location>
        <position position="118"/>
    </location>
    <ligand>
        <name>S-adenosyl-L-methionine</name>
        <dbReference type="ChEBI" id="CHEBI:59789"/>
    </ligand>
</feature>
<comment type="similarity">
    <text evidence="5">Belongs to the class I-like SAM-binding methyltransferase superfamily. EFM7 family.</text>
</comment>
<evidence type="ECO:0000256" key="6">
    <source>
        <dbReference type="SAM" id="MobiDB-lite"/>
    </source>
</evidence>
<keyword evidence="2 5" id="KW-0489">Methyltransferase</keyword>
<gene>
    <name evidence="7" type="primary">NNT1</name>
    <name evidence="5" type="synonym">EFM7</name>
    <name evidence="7" type="ORF">TWF481_005726</name>
</gene>
<feature type="region of interest" description="Disordered" evidence="6">
    <location>
        <begin position="1"/>
        <end position="43"/>
    </location>
</feature>
<dbReference type="GO" id="GO:0016279">
    <property type="term" value="F:protein-lysine N-methyltransferase activity"/>
    <property type="evidence" value="ECO:0007669"/>
    <property type="project" value="UniProtKB-UniRule"/>
</dbReference>
<dbReference type="HAMAP" id="MF_03223">
    <property type="entry name" value="Methyltr_EFM7"/>
    <property type="match status" value="1"/>
</dbReference>
<feature type="binding site" evidence="5">
    <location>
        <position position="170"/>
    </location>
    <ligand>
        <name>S-adenosyl-L-methionine</name>
        <dbReference type="ChEBI" id="CHEBI:59789"/>
    </ligand>
</feature>
<feature type="binding site" evidence="5">
    <location>
        <position position="191"/>
    </location>
    <ligand>
        <name>S-adenosyl-L-methionine</name>
        <dbReference type="ChEBI" id="CHEBI:59789"/>
    </ligand>
</feature>
<dbReference type="InterPro" id="IPR029063">
    <property type="entry name" value="SAM-dependent_MTases_sf"/>
</dbReference>
<evidence type="ECO:0000256" key="4">
    <source>
        <dbReference type="ARBA" id="ARBA00022691"/>
    </source>
</evidence>
<reference evidence="7 8" key="1">
    <citation type="submission" date="2023-08" db="EMBL/GenBank/DDBJ databases">
        <authorList>
            <person name="Palmer J.M."/>
        </authorList>
    </citation>
    <scope>NUCLEOTIDE SEQUENCE [LARGE SCALE GENOMIC DNA]</scope>
    <source>
        <strain evidence="7 8">TWF481</strain>
    </source>
</reference>
<dbReference type="GO" id="GO:0032259">
    <property type="term" value="P:methylation"/>
    <property type="evidence" value="ECO:0007669"/>
    <property type="project" value="UniProtKB-KW"/>
</dbReference>
<dbReference type="AlphaFoldDB" id="A0AAV9WGL8"/>
<proteinExistence type="inferred from homology"/>
<dbReference type="InterPro" id="IPR025784">
    <property type="entry name" value="EFM7"/>
</dbReference>
<sequence>MAMTEDTLNHNSDSSDVEDVGGGLFDEPDDWKPKTPPPTFASHTLSLSPESSITVRLIGKSPLWGHLLWNASRITCNYIESTAESLVKGKTVVEFGAGAGLPSLVCAALGAKTAVITDYPDPDLIQNIEYNKLHSLASLDDEESSLENGDGTRKMVLPKTSTIHCAGYIWGAPPDPLLEISPKGYDLCILSDLLFNHSQHEALLKSVKFTLAKPDGVALVFFTPHRPWLYEKDLNFFNLVRETGELEVEQVVEEKLDKVMLEEPRGDQSLLLKVFGYKITWKKEST</sequence>
<protein>
    <recommendedName>
        <fullName evidence="5">Protein N-terminal and lysine N-methyltransferase EFM7</fullName>
        <ecNumber evidence="5">2.1.1.-</ecNumber>
    </recommendedName>
    <alternativeName>
        <fullName evidence="5">Elongation factor methyltransferase 7</fullName>
    </alternativeName>
</protein>
<organism evidence="7 8">
    <name type="scientific">Arthrobotrys musiformis</name>
    <dbReference type="NCBI Taxonomy" id="47236"/>
    <lineage>
        <taxon>Eukaryota</taxon>
        <taxon>Fungi</taxon>
        <taxon>Dikarya</taxon>
        <taxon>Ascomycota</taxon>
        <taxon>Pezizomycotina</taxon>
        <taxon>Orbiliomycetes</taxon>
        <taxon>Orbiliales</taxon>
        <taxon>Orbiliaceae</taxon>
        <taxon>Arthrobotrys</taxon>
    </lineage>
</organism>
<dbReference type="GO" id="GO:0071885">
    <property type="term" value="F:N-terminal protein N-methyltransferase activity"/>
    <property type="evidence" value="ECO:0007669"/>
    <property type="project" value="UniProtKB-UniRule"/>
</dbReference>
<keyword evidence="1 5" id="KW-0963">Cytoplasm</keyword>
<keyword evidence="4 5" id="KW-0949">S-adenosyl-L-methionine</keyword>
<dbReference type="GO" id="GO:0005737">
    <property type="term" value="C:cytoplasm"/>
    <property type="evidence" value="ECO:0007669"/>
    <property type="project" value="UniProtKB-SubCell"/>
</dbReference>
<dbReference type="Proteomes" id="UP001370758">
    <property type="component" value="Unassembled WGS sequence"/>
</dbReference>
<evidence type="ECO:0000256" key="3">
    <source>
        <dbReference type="ARBA" id="ARBA00022679"/>
    </source>
</evidence>
<evidence type="ECO:0000256" key="5">
    <source>
        <dbReference type="HAMAP-Rule" id="MF_03223"/>
    </source>
</evidence>